<dbReference type="OrthoDB" id="9789934at2"/>
<evidence type="ECO:0000256" key="7">
    <source>
        <dbReference type="ARBA" id="ARBA00022741"/>
    </source>
</evidence>
<keyword evidence="13" id="KW-0594">Phospholipid biosynthesis</keyword>
<reference evidence="20 21" key="1">
    <citation type="journal article" date="2015" name="Genome Announc.">
        <title>Expanding the biotechnology potential of lactobacilli through comparative genomics of 213 strains and associated genera.</title>
        <authorList>
            <person name="Sun Z."/>
            <person name="Harris H.M."/>
            <person name="McCann A."/>
            <person name="Guo C."/>
            <person name="Argimon S."/>
            <person name="Zhang W."/>
            <person name="Yang X."/>
            <person name="Jeffery I.B."/>
            <person name="Cooney J.C."/>
            <person name="Kagawa T.F."/>
            <person name="Liu W."/>
            <person name="Song Y."/>
            <person name="Salvetti E."/>
            <person name="Wrobel A."/>
            <person name="Rasinkangas P."/>
            <person name="Parkhill J."/>
            <person name="Rea M.C."/>
            <person name="O'Sullivan O."/>
            <person name="Ritari J."/>
            <person name="Douillard F.P."/>
            <person name="Paul Ross R."/>
            <person name="Yang R."/>
            <person name="Briner A.E."/>
            <person name="Felis G.E."/>
            <person name="de Vos W.M."/>
            <person name="Barrangou R."/>
            <person name="Klaenhammer T.R."/>
            <person name="Caufield P.W."/>
            <person name="Cui Y."/>
            <person name="Zhang H."/>
            <person name="O'Toole P.W."/>
        </authorList>
    </citation>
    <scope>NUCLEOTIDE SEQUENCE [LARGE SCALE GENOMIC DNA]</scope>
    <source>
        <strain evidence="20 21">DSM 18527</strain>
    </source>
</reference>
<dbReference type="GO" id="GO:0005886">
    <property type="term" value="C:plasma membrane"/>
    <property type="evidence" value="ECO:0007669"/>
    <property type="project" value="UniProtKB-SubCell"/>
</dbReference>
<dbReference type="GO" id="GO:0005524">
    <property type="term" value="F:ATP binding"/>
    <property type="evidence" value="ECO:0007669"/>
    <property type="project" value="UniProtKB-KW"/>
</dbReference>
<evidence type="ECO:0000256" key="12">
    <source>
        <dbReference type="ARBA" id="ARBA00023136"/>
    </source>
</evidence>
<feature type="transmembrane region" description="Helical" evidence="19">
    <location>
        <begin position="60"/>
        <end position="84"/>
    </location>
</feature>
<keyword evidence="21" id="KW-1185">Reference proteome</keyword>
<feature type="binding site" evidence="16">
    <location>
        <position position="74"/>
    </location>
    <ligand>
        <name>substrate</name>
    </ligand>
</feature>
<keyword evidence="7 17" id="KW-0547">Nucleotide-binding</keyword>
<gene>
    <name evidence="20" type="ORF">FC83_GL002846</name>
</gene>
<keyword evidence="18" id="KW-0460">Magnesium</keyword>
<proteinExistence type="inferred from homology"/>
<dbReference type="PANTHER" id="PTHR34299:SF1">
    <property type="entry name" value="DIACYLGLYCEROL KINASE"/>
    <property type="match status" value="1"/>
</dbReference>
<dbReference type="PATRIC" id="fig|1423734.3.peg.2893"/>
<keyword evidence="11" id="KW-0443">Lipid metabolism</keyword>
<keyword evidence="9 17" id="KW-0067">ATP-binding</keyword>
<comment type="subcellular location">
    <subcellularLocation>
        <location evidence="1">Cell membrane</location>
        <topology evidence="1">Multi-pass membrane protein</topology>
    </subcellularLocation>
</comment>
<evidence type="ECO:0000256" key="11">
    <source>
        <dbReference type="ARBA" id="ARBA00023098"/>
    </source>
</evidence>
<organism evidence="20 21">
    <name type="scientific">Agrilactobacillus composti DSM 18527 = JCM 14202</name>
    <dbReference type="NCBI Taxonomy" id="1423734"/>
    <lineage>
        <taxon>Bacteria</taxon>
        <taxon>Bacillati</taxon>
        <taxon>Bacillota</taxon>
        <taxon>Bacilli</taxon>
        <taxon>Lactobacillales</taxon>
        <taxon>Lactobacillaceae</taxon>
        <taxon>Agrilactobacillus</taxon>
    </lineage>
</organism>
<dbReference type="Gene3D" id="1.10.287.3610">
    <property type="match status" value="1"/>
</dbReference>
<evidence type="ECO:0008006" key="22">
    <source>
        <dbReference type="Google" id="ProtNLM"/>
    </source>
</evidence>
<evidence type="ECO:0000256" key="8">
    <source>
        <dbReference type="ARBA" id="ARBA00022777"/>
    </source>
</evidence>
<evidence type="ECO:0000256" key="14">
    <source>
        <dbReference type="ARBA" id="ARBA00023264"/>
    </source>
</evidence>
<dbReference type="Proteomes" id="UP000051236">
    <property type="component" value="Unassembled WGS sequence"/>
</dbReference>
<keyword evidence="12 19" id="KW-0472">Membrane</keyword>
<dbReference type="PANTHER" id="PTHR34299">
    <property type="entry name" value="DIACYLGLYCEROL KINASE"/>
    <property type="match status" value="1"/>
</dbReference>
<evidence type="ECO:0000256" key="15">
    <source>
        <dbReference type="PIRSR" id="PIRSR600829-1"/>
    </source>
</evidence>
<evidence type="ECO:0000313" key="20">
    <source>
        <dbReference type="EMBL" id="KRM33455.1"/>
    </source>
</evidence>
<feature type="binding site" evidence="18">
    <location>
        <position position="81"/>
    </location>
    <ligand>
        <name>a divalent metal cation</name>
        <dbReference type="ChEBI" id="CHEBI:60240"/>
    </ligand>
</feature>
<feature type="binding site" evidence="17">
    <location>
        <begin position="100"/>
        <end position="101"/>
    </location>
    <ligand>
        <name>ATP</name>
        <dbReference type="ChEBI" id="CHEBI:30616"/>
    </ligand>
</feature>
<keyword evidence="3" id="KW-1003">Cell membrane</keyword>
<comment type="cofactor">
    <cofactor evidence="18">
        <name>Mg(2+)</name>
        <dbReference type="ChEBI" id="CHEBI:18420"/>
    </cofactor>
    <text evidence="18">Mn(2+), Zn(2+), Cd(2+) and Co(2+) support activity to lesser extents.</text>
</comment>
<dbReference type="Pfam" id="PF01219">
    <property type="entry name" value="DAGK_prokar"/>
    <property type="match status" value="1"/>
</dbReference>
<comment type="similarity">
    <text evidence="2">Belongs to the bacterial diacylglycerol kinase family.</text>
</comment>
<dbReference type="STRING" id="1423734.FC83_GL002846"/>
<keyword evidence="6 19" id="KW-0812">Transmembrane</keyword>
<keyword evidence="14" id="KW-1208">Phospholipid metabolism</keyword>
<evidence type="ECO:0000256" key="19">
    <source>
        <dbReference type="SAM" id="Phobius"/>
    </source>
</evidence>
<protein>
    <recommendedName>
        <fullName evidence="22">Diacylglycerol kinase</fullName>
    </recommendedName>
</protein>
<dbReference type="GO" id="GO:0046872">
    <property type="term" value="F:metal ion binding"/>
    <property type="evidence" value="ECO:0007669"/>
    <property type="project" value="UniProtKB-KW"/>
</dbReference>
<keyword evidence="8" id="KW-0418">Kinase</keyword>
<dbReference type="InterPro" id="IPR000829">
    <property type="entry name" value="DAGK"/>
</dbReference>
<dbReference type="InterPro" id="IPR033717">
    <property type="entry name" value="UDPK"/>
</dbReference>
<dbReference type="RefSeq" id="WP_035454225.1">
    <property type="nucleotide sequence ID" value="NZ_AZGA01000052.1"/>
</dbReference>
<feature type="binding site" evidence="18">
    <location>
        <position position="33"/>
    </location>
    <ligand>
        <name>a divalent metal cation</name>
        <dbReference type="ChEBI" id="CHEBI:60240"/>
    </ligand>
</feature>
<feature type="binding site" evidence="17">
    <location>
        <position position="33"/>
    </location>
    <ligand>
        <name>ATP</name>
        <dbReference type="ChEBI" id="CHEBI:30616"/>
    </ligand>
</feature>
<dbReference type="InterPro" id="IPR036945">
    <property type="entry name" value="DAGK_sf"/>
</dbReference>
<evidence type="ECO:0000256" key="18">
    <source>
        <dbReference type="PIRSR" id="PIRSR600829-4"/>
    </source>
</evidence>
<accession>X0PFQ3</accession>
<dbReference type="EMBL" id="AZGA01000052">
    <property type="protein sequence ID" value="KRM33455.1"/>
    <property type="molecule type" value="Genomic_DNA"/>
</dbReference>
<feature type="transmembrane region" description="Helical" evidence="19">
    <location>
        <begin position="36"/>
        <end position="54"/>
    </location>
</feature>
<dbReference type="GO" id="GO:0016301">
    <property type="term" value="F:kinase activity"/>
    <property type="evidence" value="ECO:0007669"/>
    <property type="project" value="UniProtKB-KW"/>
</dbReference>
<evidence type="ECO:0000256" key="10">
    <source>
        <dbReference type="ARBA" id="ARBA00022989"/>
    </source>
</evidence>
<keyword evidence="18" id="KW-0479">Metal-binding</keyword>
<keyword evidence="10 19" id="KW-1133">Transmembrane helix</keyword>
<dbReference type="CDD" id="cd14265">
    <property type="entry name" value="UDPK_IM_like"/>
    <property type="match status" value="1"/>
</dbReference>
<evidence type="ECO:0000256" key="4">
    <source>
        <dbReference type="ARBA" id="ARBA00022516"/>
    </source>
</evidence>
<evidence type="ECO:0000256" key="3">
    <source>
        <dbReference type="ARBA" id="ARBA00022475"/>
    </source>
</evidence>
<dbReference type="eggNOG" id="COG0818">
    <property type="taxonomic scope" value="Bacteria"/>
</dbReference>
<feature type="binding site" evidence="17">
    <location>
        <position position="81"/>
    </location>
    <ligand>
        <name>ATP</name>
        <dbReference type="ChEBI" id="CHEBI:30616"/>
    </ligand>
</feature>
<evidence type="ECO:0000256" key="2">
    <source>
        <dbReference type="ARBA" id="ARBA00005967"/>
    </source>
</evidence>
<evidence type="ECO:0000256" key="1">
    <source>
        <dbReference type="ARBA" id="ARBA00004651"/>
    </source>
</evidence>
<evidence type="ECO:0000256" key="6">
    <source>
        <dbReference type="ARBA" id="ARBA00022692"/>
    </source>
</evidence>
<dbReference type="AlphaFoldDB" id="X0PFQ3"/>
<evidence type="ECO:0000313" key="21">
    <source>
        <dbReference type="Proteomes" id="UP000051236"/>
    </source>
</evidence>
<comment type="caution">
    <text evidence="20">The sequence shown here is derived from an EMBL/GenBank/DDBJ whole genome shotgun (WGS) entry which is preliminary data.</text>
</comment>
<feature type="transmembrane region" description="Helical" evidence="19">
    <location>
        <begin position="105"/>
        <end position="127"/>
    </location>
</feature>
<evidence type="ECO:0000256" key="16">
    <source>
        <dbReference type="PIRSR" id="PIRSR600829-2"/>
    </source>
</evidence>
<keyword evidence="5" id="KW-0808">Transferase</keyword>
<evidence type="ECO:0000256" key="5">
    <source>
        <dbReference type="ARBA" id="ARBA00022679"/>
    </source>
</evidence>
<evidence type="ECO:0000256" key="13">
    <source>
        <dbReference type="ARBA" id="ARBA00023209"/>
    </source>
</evidence>
<feature type="active site" description="Proton acceptor" evidence="15">
    <location>
        <position position="74"/>
    </location>
</feature>
<dbReference type="GO" id="GO:0008654">
    <property type="term" value="P:phospholipid biosynthetic process"/>
    <property type="evidence" value="ECO:0007669"/>
    <property type="project" value="UniProtKB-KW"/>
</dbReference>
<name>X0PFQ3_9LACO</name>
<keyword evidence="4" id="KW-0444">Lipid biosynthesis</keyword>
<sequence>MALKDKPQTKKNHHFFQSLKHAGSGVLFAIRHERNLRRDLIVAAVVFIAAYLLRLPGTSFLWLGLVIFLVFQAELWNSVAEYLVDLSTKRKFNPLAKVIKDLSAGIVLLTALFSVVVGLIIFLPALLQVLRTQLGW</sequence>
<evidence type="ECO:0000256" key="9">
    <source>
        <dbReference type="ARBA" id="ARBA00022840"/>
    </source>
</evidence>
<evidence type="ECO:0000256" key="17">
    <source>
        <dbReference type="PIRSR" id="PIRSR600829-3"/>
    </source>
</evidence>